<dbReference type="GO" id="GO:0005249">
    <property type="term" value="F:voltage-gated potassium channel activity"/>
    <property type="evidence" value="ECO:0007669"/>
    <property type="project" value="InterPro"/>
</dbReference>
<evidence type="ECO:0000256" key="11">
    <source>
        <dbReference type="SAM" id="Phobius"/>
    </source>
</evidence>
<evidence type="ECO:0000256" key="2">
    <source>
        <dbReference type="ARBA" id="ARBA00022448"/>
    </source>
</evidence>
<keyword evidence="3" id="KW-1003">Cell membrane</keyword>
<accession>A0A8C4NMC5</accession>
<evidence type="ECO:0000256" key="5">
    <source>
        <dbReference type="ARBA" id="ARBA00022826"/>
    </source>
</evidence>
<dbReference type="Pfam" id="PF03520">
    <property type="entry name" value="KCNQ_channel"/>
    <property type="match status" value="1"/>
</dbReference>
<keyword evidence="7" id="KW-0630">Potassium</keyword>
<dbReference type="GeneTree" id="ENSGT00940000155933"/>
<proteinExistence type="predicted"/>
<dbReference type="InterPro" id="IPR003937">
    <property type="entry name" value="K_chnl_volt-dep_KCNQ"/>
</dbReference>
<dbReference type="InterPro" id="IPR013821">
    <property type="entry name" value="K_chnl_volt-dep_KCNQ_C"/>
</dbReference>
<dbReference type="InterPro" id="IPR013099">
    <property type="entry name" value="K_chnl_dom"/>
</dbReference>
<keyword evidence="5" id="KW-0631">Potassium channel</keyword>
<dbReference type="SUPFAM" id="SSF81324">
    <property type="entry name" value="Voltage-gated potassium channels"/>
    <property type="match status" value="1"/>
</dbReference>
<keyword evidence="4" id="KW-0633">Potassium transport</keyword>
<keyword evidence="2" id="KW-0813">Transport</keyword>
<dbReference type="PANTHER" id="PTHR47735">
    <property type="entry name" value="POTASSIUM VOLTAGE-GATED CHANNEL SUBFAMILY KQT MEMBER 4"/>
    <property type="match status" value="1"/>
</dbReference>
<keyword evidence="8" id="KW-0406">Ion transport</keyword>
<comment type="subcellular location">
    <subcellularLocation>
        <location evidence="1">Cell membrane</location>
        <topology evidence="1">Multi-pass membrane protein</topology>
    </subcellularLocation>
</comment>
<evidence type="ECO:0000259" key="14">
    <source>
        <dbReference type="Pfam" id="PF07885"/>
    </source>
</evidence>
<evidence type="ECO:0000313" key="16">
    <source>
        <dbReference type="Proteomes" id="UP000694388"/>
    </source>
</evidence>
<feature type="domain" description="Potassium channel voltage dependent KCNQ C-terminal" evidence="13">
    <location>
        <begin position="211"/>
        <end position="336"/>
    </location>
</feature>
<dbReference type="OMA" id="MWFADIN"/>
<keyword evidence="11" id="KW-0812">Transmembrane</keyword>
<reference evidence="15" key="2">
    <citation type="submission" date="2025-09" db="UniProtKB">
        <authorList>
            <consortium name="Ensembl"/>
        </authorList>
    </citation>
    <scope>IDENTIFICATION</scope>
</reference>
<dbReference type="Pfam" id="PF07885">
    <property type="entry name" value="Ion_trans_2"/>
    <property type="match status" value="1"/>
</dbReference>
<dbReference type="Ensembl" id="ENSEBUT00000005855.1">
    <property type="protein sequence ID" value="ENSEBUP00000005417.1"/>
    <property type="gene ID" value="ENSEBUG00000003688.1"/>
</dbReference>
<evidence type="ECO:0000256" key="8">
    <source>
        <dbReference type="ARBA" id="ARBA00023065"/>
    </source>
</evidence>
<evidence type="ECO:0000313" key="15">
    <source>
        <dbReference type="Ensembl" id="ENSEBUP00000005417.1"/>
    </source>
</evidence>
<name>A0A8C4NMC5_EPTBU</name>
<keyword evidence="16" id="KW-1185">Reference proteome</keyword>
<evidence type="ECO:0000256" key="3">
    <source>
        <dbReference type="ARBA" id="ARBA00022475"/>
    </source>
</evidence>
<keyword evidence="11" id="KW-1133">Transmembrane helix</keyword>
<keyword evidence="12" id="KW-0732">Signal</keyword>
<protein>
    <submittedName>
        <fullName evidence="15">Uncharacterized protein</fullName>
    </submittedName>
</protein>
<dbReference type="AlphaFoldDB" id="A0A8C4NMC5"/>
<feature type="signal peptide" evidence="12">
    <location>
        <begin position="1"/>
        <end position="19"/>
    </location>
</feature>
<evidence type="ECO:0000256" key="12">
    <source>
        <dbReference type="SAM" id="SignalP"/>
    </source>
</evidence>
<evidence type="ECO:0000256" key="7">
    <source>
        <dbReference type="ARBA" id="ARBA00022958"/>
    </source>
</evidence>
<dbReference type="Gene3D" id="6.10.140.1910">
    <property type="match status" value="2"/>
</dbReference>
<keyword evidence="9" id="KW-0407">Ion channel</keyword>
<reference evidence="15" key="1">
    <citation type="submission" date="2025-08" db="UniProtKB">
        <authorList>
            <consortium name="Ensembl"/>
        </authorList>
    </citation>
    <scope>IDENTIFICATION</scope>
</reference>
<keyword evidence="11" id="KW-0472">Membrane</keyword>
<feature type="chain" id="PRO_5034941048" evidence="12">
    <location>
        <begin position="20"/>
        <end position="339"/>
    </location>
</feature>
<keyword evidence="6" id="KW-0851">Voltage-gated channel</keyword>
<feature type="domain" description="Potassium channel" evidence="14">
    <location>
        <begin position="77"/>
        <end position="119"/>
    </location>
</feature>
<evidence type="ECO:0000256" key="4">
    <source>
        <dbReference type="ARBA" id="ARBA00022538"/>
    </source>
</evidence>
<dbReference type="Gene3D" id="1.10.287.70">
    <property type="match status" value="1"/>
</dbReference>
<organism evidence="15 16">
    <name type="scientific">Eptatretus burgeri</name>
    <name type="common">Inshore hagfish</name>
    <dbReference type="NCBI Taxonomy" id="7764"/>
    <lineage>
        <taxon>Eukaryota</taxon>
        <taxon>Metazoa</taxon>
        <taxon>Chordata</taxon>
        <taxon>Craniata</taxon>
        <taxon>Vertebrata</taxon>
        <taxon>Cyclostomata</taxon>
        <taxon>Myxini</taxon>
        <taxon>Myxiniformes</taxon>
        <taxon>Myxinidae</taxon>
        <taxon>Eptatretinae</taxon>
        <taxon>Eptatretus</taxon>
    </lineage>
</organism>
<dbReference type="GO" id="GO:0008076">
    <property type="term" value="C:voltage-gated potassium channel complex"/>
    <property type="evidence" value="ECO:0007669"/>
    <property type="project" value="TreeGrafter"/>
</dbReference>
<evidence type="ECO:0000256" key="1">
    <source>
        <dbReference type="ARBA" id="ARBA00004651"/>
    </source>
</evidence>
<sequence>MLTICGLTAVCVFLCPCVADSIVLVASLGVLVTGMQCGSLGASATRGLHFLQLLRMIGVDRRGWMWELLWSVVMEHSKITLTTIGYGDQSPSTWLGRLLASTFAILGISFFSLPAGILGSGFALKVQEQHRQKHFEKRRIPAAFLIQCAWRCYAAIERPLSPSTWRIHMRVLHTCSSPMQPKPSFRERVRLASPGVRLTSQRLSTTSVSRSPSADTALDTSPTRVYKSWSFNDCSLFRPSLRLRSNSSRQFSAEGGYTNLAVDDNSELRNCHCQISVADLTPAMKMVIRALRTMRFLVARRKFREALSPYDVKDVIEQYSAGHLEMLSRIKNLQLRYKI</sequence>
<evidence type="ECO:0000259" key="13">
    <source>
        <dbReference type="Pfam" id="PF03520"/>
    </source>
</evidence>
<evidence type="ECO:0000256" key="6">
    <source>
        <dbReference type="ARBA" id="ARBA00022882"/>
    </source>
</evidence>
<feature type="transmembrane region" description="Helical" evidence="11">
    <location>
        <begin position="98"/>
        <end position="124"/>
    </location>
</feature>
<comment type="catalytic activity">
    <reaction evidence="10">
        <text>K(+)(in) = K(+)(out)</text>
        <dbReference type="Rhea" id="RHEA:29463"/>
        <dbReference type="ChEBI" id="CHEBI:29103"/>
    </reaction>
</comment>
<dbReference type="PANTHER" id="PTHR47735:SF8">
    <property type="entry name" value="POTASSIUM VOLTAGE-GATED CHANNEL SUBFAMILY KQT MEMBER 5"/>
    <property type="match status" value="1"/>
</dbReference>
<evidence type="ECO:0000256" key="9">
    <source>
        <dbReference type="ARBA" id="ARBA00023303"/>
    </source>
</evidence>
<dbReference type="Proteomes" id="UP000694388">
    <property type="component" value="Unplaced"/>
</dbReference>
<evidence type="ECO:0000256" key="10">
    <source>
        <dbReference type="ARBA" id="ARBA00034430"/>
    </source>
</evidence>